<dbReference type="WBParaSite" id="ACRNAN_scaffold24863.g16493.t1">
    <property type="protein sequence ID" value="ACRNAN_scaffold24863.g16493.t1"/>
    <property type="gene ID" value="ACRNAN_scaffold24863.g16493"/>
</dbReference>
<feature type="coiled-coil region" evidence="1">
    <location>
        <begin position="12"/>
        <end position="68"/>
    </location>
</feature>
<evidence type="ECO:0000313" key="3">
    <source>
        <dbReference type="WBParaSite" id="ACRNAN_scaffold24863.g16493.t1"/>
    </source>
</evidence>
<organism evidence="2 3">
    <name type="scientific">Acrobeloides nanus</name>
    <dbReference type="NCBI Taxonomy" id="290746"/>
    <lineage>
        <taxon>Eukaryota</taxon>
        <taxon>Metazoa</taxon>
        <taxon>Ecdysozoa</taxon>
        <taxon>Nematoda</taxon>
        <taxon>Chromadorea</taxon>
        <taxon>Rhabditida</taxon>
        <taxon>Tylenchina</taxon>
        <taxon>Cephalobomorpha</taxon>
        <taxon>Cephaloboidea</taxon>
        <taxon>Cephalobidae</taxon>
        <taxon>Acrobeloides</taxon>
    </lineage>
</organism>
<keyword evidence="2" id="KW-1185">Reference proteome</keyword>
<reference evidence="3" key="1">
    <citation type="submission" date="2022-11" db="UniProtKB">
        <authorList>
            <consortium name="WormBaseParasite"/>
        </authorList>
    </citation>
    <scope>IDENTIFICATION</scope>
</reference>
<evidence type="ECO:0000256" key="1">
    <source>
        <dbReference type="SAM" id="Coils"/>
    </source>
</evidence>
<protein>
    <submittedName>
        <fullName evidence="3">Uncharacterized protein</fullName>
    </submittedName>
</protein>
<dbReference type="Proteomes" id="UP000887540">
    <property type="component" value="Unplaced"/>
</dbReference>
<accession>A0A914DGW8</accession>
<proteinExistence type="predicted"/>
<name>A0A914DGW8_9BILA</name>
<keyword evidence="1" id="KW-0175">Coiled coil</keyword>
<sequence length="84" mass="9745">MPKIKKGKHRSIEAAEMAVETKKAKMEETDNELLRKELRRKNAELDTIKAQLEKMREKTKEIGVLEKNALQAAHFYTKRAPLLV</sequence>
<dbReference type="AlphaFoldDB" id="A0A914DGW8"/>
<evidence type="ECO:0000313" key="2">
    <source>
        <dbReference type="Proteomes" id="UP000887540"/>
    </source>
</evidence>